<dbReference type="AlphaFoldDB" id="A0A0A9Q0J3"/>
<reference evidence="1" key="1">
    <citation type="submission" date="2014-09" db="EMBL/GenBank/DDBJ databases">
        <authorList>
            <person name="Magalhaes I.L.F."/>
            <person name="Oliveira U."/>
            <person name="Santos F.R."/>
            <person name="Vidigal T.H.D.A."/>
            <person name="Brescovit A.D."/>
            <person name="Santos A.J."/>
        </authorList>
    </citation>
    <scope>NUCLEOTIDE SEQUENCE</scope>
    <source>
        <tissue evidence="1">Shoot tissue taken approximately 20 cm above the soil surface</tissue>
    </source>
</reference>
<protein>
    <submittedName>
        <fullName evidence="1">Uncharacterized protein</fullName>
    </submittedName>
</protein>
<sequence>MPVIDTESPSTFFLFH</sequence>
<name>A0A0A9Q0J3_ARUDO</name>
<organism evidence="1">
    <name type="scientific">Arundo donax</name>
    <name type="common">Giant reed</name>
    <name type="synonym">Donax arundinaceus</name>
    <dbReference type="NCBI Taxonomy" id="35708"/>
    <lineage>
        <taxon>Eukaryota</taxon>
        <taxon>Viridiplantae</taxon>
        <taxon>Streptophyta</taxon>
        <taxon>Embryophyta</taxon>
        <taxon>Tracheophyta</taxon>
        <taxon>Spermatophyta</taxon>
        <taxon>Magnoliopsida</taxon>
        <taxon>Liliopsida</taxon>
        <taxon>Poales</taxon>
        <taxon>Poaceae</taxon>
        <taxon>PACMAD clade</taxon>
        <taxon>Arundinoideae</taxon>
        <taxon>Arundineae</taxon>
        <taxon>Arundo</taxon>
    </lineage>
</organism>
<evidence type="ECO:0000313" key="1">
    <source>
        <dbReference type="EMBL" id="JAD54664.1"/>
    </source>
</evidence>
<dbReference type="EMBL" id="GBRH01243231">
    <property type="protein sequence ID" value="JAD54664.1"/>
    <property type="molecule type" value="Transcribed_RNA"/>
</dbReference>
<proteinExistence type="predicted"/>
<reference evidence="1" key="2">
    <citation type="journal article" date="2015" name="Data Brief">
        <title>Shoot transcriptome of the giant reed, Arundo donax.</title>
        <authorList>
            <person name="Barrero R.A."/>
            <person name="Guerrero F.D."/>
            <person name="Moolhuijzen P."/>
            <person name="Goolsby J.A."/>
            <person name="Tidwell J."/>
            <person name="Bellgard S.E."/>
            <person name="Bellgard M.I."/>
        </authorList>
    </citation>
    <scope>NUCLEOTIDE SEQUENCE</scope>
    <source>
        <tissue evidence="1">Shoot tissue taken approximately 20 cm above the soil surface</tissue>
    </source>
</reference>
<accession>A0A0A9Q0J3</accession>